<sequence length="153" mass="16024">MEFLTQYGGAIFGYLGVALAVAFSGFGSSYGTGGTGAAAASLIKDQPEKFTQALILQLLPGTQGLYGFVIGFMILFTVTPDLALADGFRLLIASLPIALVGWISGQQQGKVSTAGLQVLAKRPENVANAIILTIMVETYAILAFITSILLIYV</sequence>
<evidence type="ECO:0000313" key="10">
    <source>
        <dbReference type="EMBL" id="MDO5457197.1"/>
    </source>
</evidence>
<proteinExistence type="inferred from homology"/>
<dbReference type="InterPro" id="IPR002379">
    <property type="entry name" value="ATPase_proteolipid_c-like_dom"/>
</dbReference>
<keyword evidence="6 8" id="KW-0406">Ion transport</keyword>
<dbReference type="AlphaFoldDB" id="A0AA43UC13"/>
<feature type="transmembrane region" description="Helical" evidence="8">
    <location>
        <begin position="88"/>
        <end position="105"/>
    </location>
</feature>
<dbReference type="InterPro" id="IPR035921">
    <property type="entry name" value="F/V-ATP_Csub_sf"/>
</dbReference>
<accession>A0AA43UC13</accession>
<feature type="transmembrane region" description="Helical" evidence="8">
    <location>
        <begin position="54"/>
        <end position="76"/>
    </location>
</feature>
<keyword evidence="4 8" id="KW-0812">Transmembrane</keyword>
<dbReference type="Pfam" id="PF00137">
    <property type="entry name" value="ATP-synt_C"/>
    <property type="match status" value="2"/>
</dbReference>
<dbReference type="GO" id="GO:0033179">
    <property type="term" value="C:proton-transporting V-type ATPase, V0 domain"/>
    <property type="evidence" value="ECO:0007669"/>
    <property type="project" value="InterPro"/>
</dbReference>
<feature type="domain" description="V-ATPase proteolipid subunit C-like" evidence="9">
    <location>
        <begin position="15"/>
        <end position="74"/>
    </location>
</feature>
<dbReference type="NCBIfam" id="NF005124">
    <property type="entry name" value="PRK06558.1"/>
    <property type="match status" value="1"/>
</dbReference>
<gene>
    <name evidence="10" type="ORF">Q4F26_02545</name>
</gene>
<feature type="domain" description="V-ATPase proteolipid subunit C-like" evidence="9">
    <location>
        <begin position="92"/>
        <end position="150"/>
    </location>
</feature>
<dbReference type="EMBL" id="JAUNQW010000007">
    <property type="protein sequence ID" value="MDO5457197.1"/>
    <property type="molecule type" value="Genomic_DNA"/>
</dbReference>
<dbReference type="PRINTS" id="PR00122">
    <property type="entry name" value="VACATPASE"/>
</dbReference>
<keyword evidence="5 8" id="KW-1133">Transmembrane helix</keyword>
<dbReference type="SUPFAM" id="SSF81333">
    <property type="entry name" value="F1F0 ATP synthase subunit C"/>
    <property type="match status" value="2"/>
</dbReference>
<dbReference type="GO" id="GO:0046961">
    <property type="term" value="F:proton-transporting ATPase activity, rotational mechanism"/>
    <property type="evidence" value="ECO:0007669"/>
    <property type="project" value="InterPro"/>
</dbReference>
<dbReference type="Proteomes" id="UP001171751">
    <property type="component" value="Unassembled WGS sequence"/>
</dbReference>
<feature type="transmembrane region" description="Helical" evidence="8">
    <location>
        <begin position="126"/>
        <end position="152"/>
    </location>
</feature>
<evidence type="ECO:0000256" key="6">
    <source>
        <dbReference type="ARBA" id="ARBA00023065"/>
    </source>
</evidence>
<comment type="similarity">
    <text evidence="2 8">Belongs to the V-ATPase proteolipid subunit family.</text>
</comment>
<dbReference type="CDD" id="cd18180">
    <property type="entry name" value="ATP-synt_Vo_Ao_c_NTPK_rpt2"/>
    <property type="match status" value="1"/>
</dbReference>
<feature type="transmembrane region" description="Helical" evidence="8">
    <location>
        <begin position="12"/>
        <end position="33"/>
    </location>
</feature>
<evidence type="ECO:0000256" key="5">
    <source>
        <dbReference type="ARBA" id="ARBA00022989"/>
    </source>
</evidence>
<evidence type="ECO:0000259" key="9">
    <source>
        <dbReference type="Pfam" id="PF00137"/>
    </source>
</evidence>
<evidence type="ECO:0000256" key="8">
    <source>
        <dbReference type="RuleBase" id="RU363060"/>
    </source>
</evidence>
<protein>
    <submittedName>
        <fullName evidence="10">V-type ATP synthase subunit K</fullName>
    </submittedName>
</protein>
<dbReference type="Gene3D" id="1.20.120.610">
    <property type="entry name" value="lithium bound rotor ring of v- atpase"/>
    <property type="match status" value="1"/>
</dbReference>
<evidence type="ECO:0000256" key="1">
    <source>
        <dbReference type="ARBA" id="ARBA00004141"/>
    </source>
</evidence>
<organism evidence="10 11">
    <name type="scientific">Atopococcus tabaci</name>
    <dbReference type="NCBI Taxonomy" id="269774"/>
    <lineage>
        <taxon>Bacteria</taxon>
        <taxon>Bacillati</taxon>
        <taxon>Bacillota</taxon>
        <taxon>Bacilli</taxon>
        <taxon>Lactobacillales</taxon>
        <taxon>Carnobacteriaceae</taxon>
        <taxon>Atopococcus</taxon>
    </lineage>
</organism>
<keyword evidence="7 8" id="KW-0472">Membrane</keyword>
<name>A0AA43UC13_9LACT</name>
<evidence type="ECO:0000256" key="2">
    <source>
        <dbReference type="ARBA" id="ARBA00007296"/>
    </source>
</evidence>
<dbReference type="CDD" id="cd18179">
    <property type="entry name" value="ATP-synt_Vo_Ao_c_NTPK_rpt1"/>
    <property type="match status" value="1"/>
</dbReference>
<evidence type="ECO:0000256" key="3">
    <source>
        <dbReference type="ARBA" id="ARBA00022448"/>
    </source>
</evidence>
<comment type="subcellular location">
    <subcellularLocation>
        <location evidence="1">Membrane</location>
        <topology evidence="1">Multi-pass membrane protein</topology>
    </subcellularLocation>
</comment>
<dbReference type="InterPro" id="IPR000245">
    <property type="entry name" value="ATPase_proteolipid_csu"/>
</dbReference>
<reference evidence="10" key="1">
    <citation type="submission" date="2023-07" db="EMBL/GenBank/DDBJ databases">
        <title>Between Cages and Wild: Unraveling the Impact of Captivity on Animal Microbiomes and Antimicrobial Resistance.</title>
        <authorList>
            <person name="Schmartz G.P."/>
            <person name="Rehner J."/>
            <person name="Schuff M.J."/>
            <person name="Becker S.L."/>
            <person name="Kravczyk M."/>
            <person name="Gurevich A."/>
            <person name="Francke R."/>
            <person name="Mueller R."/>
            <person name="Keller V."/>
            <person name="Keller A."/>
        </authorList>
    </citation>
    <scope>NUCLEOTIDE SEQUENCE</scope>
    <source>
        <strain evidence="10">S39M_St_73</strain>
    </source>
</reference>
<comment type="caution">
    <text evidence="10">The sequence shown here is derived from an EMBL/GenBank/DDBJ whole genome shotgun (WGS) entry which is preliminary data.</text>
</comment>
<keyword evidence="3 8" id="KW-0813">Transport</keyword>
<evidence type="ECO:0000256" key="4">
    <source>
        <dbReference type="ARBA" id="ARBA00022692"/>
    </source>
</evidence>
<evidence type="ECO:0000256" key="7">
    <source>
        <dbReference type="ARBA" id="ARBA00023136"/>
    </source>
</evidence>
<evidence type="ECO:0000313" key="11">
    <source>
        <dbReference type="Proteomes" id="UP001171751"/>
    </source>
</evidence>
<dbReference type="PANTHER" id="PTHR10263">
    <property type="entry name" value="V-TYPE PROTON ATPASE PROTEOLIPID SUBUNIT"/>
    <property type="match status" value="1"/>
</dbReference>
<dbReference type="FunFam" id="1.20.120.610:FF:000005">
    <property type="entry name" value="V-type sodium ATPase subunit K"/>
    <property type="match status" value="1"/>
</dbReference>
<keyword evidence="11" id="KW-1185">Reference proteome</keyword>